<dbReference type="Proteomes" id="UP000729701">
    <property type="component" value="Unassembled WGS sequence"/>
</dbReference>
<name>A0A951USJ7_9CYAN</name>
<evidence type="ECO:0000313" key="2">
    <source>
        <dbReference type="Proteomes" id="UP000729701"/>
    </source>
</evidence>
<proteinExistence type="predicted"/>
<dbReference type="EMBL" id="JAHHGZ010000010">
    <property type="protein sequence ID" value="MBW4667994.1"/>
    <property type="molecule type" value="Genomic_DNA"/>
</dbReference>
<reference evidence="1" key="2">
    <citation type="journal article" date="2022" name="Microbiol. Resour. Announc.">
        <title>Metagenome Sequencing to Explore Phylogenomics of Terrestrial Cyanobacteria.</title>
        <authorList>
            <person name="Ward R.D."/>
            <person name="Stajich J.E."/>
            <person name="Johansen J.R."/>
            <person name="Huntemann M."/>
            <person name="Clum A."/>
            <person name="Foster B."/>
            <person name="Foster B."/>
            <person name="Roux S."/>
            <person name="Palaniappan K."/>
            <person name="Varghese N."/>
            <person name="Mukherjee S."/>
            <person name="Reddy T.B.K."/>
            <person name="Daum C."/>
            <person name="Copeland A."/>
            <person name="Chen I.A."/>
            <person name="Ivanova N.N."/>
            <person name="Kyrpides N.C."/>
            <person name="Shapiro N."/>
            <person name="Eloe-Fadrosh E.A."/>
            <person name="Pietrasiak N."/>
        </authorList>
    </citation>
    <scope>NUCLEOTIDE SEQUENCE</scope>
    <source>
        <strain evidence="1">GSE-NOS-MK-12-04C</strain>
    </source>
</reference>
<dbReference type="AlphaFoldDB" id="A0A951USJ7"/>
<organism evidence="1 2">
    <name type="scientific">Cyanomargarita calcarea GSE-NOS-MK-12-04C</name>
    <dbReference type="NCBI Taxonomy" id="2839659"/>
    <lineage>
        <taxon>Bacteria</taxon>
        <taxon>Bacillati</taxon>
        <taxon>Cyanobacteriota</taxon>
        <taxon>Cyanophyceae</taxon>
        <taxon>Nostocales</taxon>
        <taxon>Cyanomargaritaceae</taxon>
        <taxon>Cyanomargarita</taxon>
    </lineage>
</organism>
<accession>A0A951USJ7</accession>
<reference evidence="1" key="1">
    <citation type="submission" date="2021-05" db="EMBL/GenBank/DDBJ databases">
        <authorList>
            <person name="Pietrasiak N."/>
            <person name="Ward R."/>
            <person name="Stajich J.E."/>
            <person name="Kurbessoian T."/>
        </authorList>
    </citation>
    <scope>NUCLEOTIDE SEQUENCE</scope>
    <source>
        <strain evidence="1">GSE-NOS-MK-12-04C</strain>
    </source>
</reference>
<protein>
    <submittedName>
        <fullName evidence="1">Uncharacterized protein</fullName>
    </submittedName>
</protein>
<evidence type="ECO:0000313" key="1">
    <source>
        <dbReference type="EMBL" id="MBW4667994.1"/>
    </source>
</evidence>
<comment type="caution">
    <text evidence="1">The sequence shown here is derived from an EMBL/GenBank/DDBJ whole genome shotgun (WGS) entry which is preliminary data.</text>
</comment>
<sequence length="104" mass="11851">MPNIEVVANIQDLVFNLESVIAAQIMADINRANNFQKTAEEIYSILRSGRLVKPKMSNRKSIAVSDNVATVTGWDLLNIKWTQAIKQNKHISLEQDESKVKEYY</sequence>
<gene>
    <name evidence="1" type="ORF">KME60_11335</name>
</gene>